<keyword evidence="3" id="KW-1185">Reference proteome</keyword>
<dbReference type="AlphaFoldDB" id="A0AAD6HQI0"/>
<dbReference type="Proteomes" id="UP001215712">
    <property type="component" value="Unassembled WGS sequence"/>
</dbReference>
<gene>
    <name evidence="2" type="ORF">N7493_003850</name>
</gene>
<reference evidence="2" key="1">
    <citation type="journal article" date="2023" name="IMA Fungus">
        <title>Comparative genomic study of the Penicillium genus elucidates a diverse pangenome and 15 lateral gene transfer events.</title>
        <authorList>
            <person name="Petersen C."/>
            <person name="Sorensen T."/>
            <person name="Nielsen M.R."/>
            <person name="Sondergaard T.E."/>
            <person name="Sorensen J.L."/>
            <person name="Fitzpatrick D.A."/>
            <person name="Frisvad J.C."/>
            <person name="Nielsen K.L."/>
        </authorList>
    </citation>
    <scope>NUCLEOTIDE SEQUENCE</scope>
    <source>
        <strain evidence="2">IBT 17514</strain>
    </source>
</reference>
<feature type="region of interest" description="Disordered" evidence="1">
    <location>
        <begin position="1"/>
        <end position="54"/>
    </location>
</feature>
<comment type="caution">
    <text evidence="2">The sequence shown here is derived from an EMBL/GenBank/DDBJ whole genome shotgun (WGS) entry which is preliminary data.</text>
</comment>
<protein>
    <submittedName>
        <fullName evidence="2">Uncharacterized protein</fullName>
    </submittedName>
</protein>
<evidence type="ECO:0000256" key="1">
    <source>
        <dbReference type="SAM" id="MobiDB-lite"/>
    </source>
</evidence>
<organism evidence="2 3">
    <name type="scientific">Penicillium malachiteum</name>
    <dbReference type="NCBI Taxonomy" id="1324776"/>
    <lineage>
        <taxon>Eukaryota</taxon>
        <taxon>Fungi</taxon>
        <taxon>Dikarya</taxon>
        <taxon>Ascomycota</taxon>
        <taxon>Pezizomycotina</taxon>
        <taxon>Eurotiomycetes</taxon>
        <taxon>Eurotiomycetidae</taxon>
        <taxon>Eurotiales</taxon>
        <taxon>Aspergillaceae</taxon>
        <taxon>Penicillium</taxon>
    </lineage>
</organism>
<reference evidence="2" key="2">
    <citation type="submission" date="2023-01" db="EMBL/GenBank/DDBJ databases">
        <authorList>
            <person name="Petersen C."/>
        </authorList>
    </citation>
    <scope>NUCLEOTIDE SEQUENCE</scope>
    <source>
        <strain evidence="2">IBT 17514</strain>
    </source>
</reference>
<proteinExistence type="predicted"/>
<feature type="compositionally biased region" description="Basic residues" evidence="1">
    <location>
        <begin position="23"/>
        <end position="40"/>
    </location>
</feature>
<name>A0AAD6HQI0_9EURO</name>
<accession>A0AAD6HQI0</accession>
<evidence type="ECO:0000313" key="2">
    <source>
        <dbReference type="EMBL" id="KAJ5732369.1"/>
    </source>
</evidence>
<dbReference type="EMBL" id="JAQJAN010000004">
    <property type="protein sequence ID" value="KAJ5732369.1"/>
    <property type="molecule type" value="Genomic_DNA"/>
</dbReference>
<evidence type="ECO:0000313" key="3">
    <source>
        <dbReference type="Proteomes" id="UP001215712"/>
    </source>
</evidence>
<sequence length="260" mass="30406">MPRSGLRAKDKGASNSTPDKTSKSRWKSGKVNKSVSKKKNQSPSKLQEKPRWPIDVLSDEEDEVEEIATYDSTSNLPYANVDLSIEADADDYESQIKRCKERIAEGVMVYTFEEKLKILEARVRKRDALRAKWPNHSDAIAERLEFFDALKTFLQKDGDKNEVISTIDAIAQAYNSKTLDWVPGYVTYWSYGKQLTGLREFKWEEFFYWNFMHKGWKGFWVEGLRDSRPSPRFWKRRICWPATWDIPGERSTRGTHVKVY</sequence>